<evidence type="ECO:0008006" key="4">
    <source>
        <dbReference type="Google" id="ProtNLM"/>
    </source>
</evidence>
<evidence type="ECO:0000313" key="3">
    <source>
        <dbReference type="Proteomes" id="UP000625033"/>
    </source>
</evidence>
<proteinExistence type="predicted"/>
<feature type="signal peptide" evidence="1">
    <location>
        <begin position="1"/>
        <end position="21"/>
    </location>
</feature>
<organism evidence="2 3">
    <name type="scientific">Zhihengliuella flava</name>
    <dbReference type="NCBI Taxonomy" id="1285193"/>
    <lineage>
        <taxon>Bacteria</taxon>
        <taxon>Bacillati</taxon>
        <taxon>Actinomycetota</taxon>
        <taxon>Actinomycetes</taxon>
        <taxon>Micrococcales</taxon>
        <taxon>Micrococcaceae</taxon>
        <taxon>Zhihengliuella</taxon>
    </lineage>
</organism>
<accession>A0A931DCG3</accession>
<comment type="caution">
    <text evidence="2">The sequence shown here is derived from an EMBL/GenBank/DDBJ whole genome shotgun (WGS) entry which is preliminary data.</text>
</comment>
<reference evidence="2" key="1">
    <citation type="submission" date="2020-11" db="EMBL/GenBank/DDBJ databases">
        <title>Sequencing the genomes of 1000 actinobacteria strains.</title>
        <authorList>
            <person name="Klenk H.-P."/>
        </authorList>
    </citation>
    <scope>NUCLEOTIDE SEQUENCE</scope>
    <source>
        <strain evidence="2">DSM 26152</strain>
    </source>
</reference>
<feature type="chain" id="PRO_5038908188" description="Secreted protein" evidence="1">
    <location>
        <begin position="22"/>
        <end position="115"/>
    </location>
</feature>
<evidence type="ECO:0000256" key="1">
    <source>
        <dbReference type="SAM" id="SignalP"/>
    </source>
</evidence>
<keyword evidence="1" id="KW-0732">Signal</keyword>
<gene>
    <name evidence="2" type="ORF">IW252_001090</name>
</gene>
<name>A0A931DCG3_9MICC</name>
<evidence type="ECO:0000313" key="2">
    <source>
        <dbReference type="EMBL" id="MBG6084323.1"/>
    </source>
</evidence>
<dbReference type="PROSITE" id="PS51257">
    <property type="entry name" value="PROKAR_LIPOPROTEIN"/>
    <property type="match status" value="1"/>
</dbReference>
<dbReference type="AlphaFoldDB" id="A0A931DCG3"/>
<dbReference type="EMBL" id="JADOTZ010000001">
    <property type="protein sequence ID" value="MBG6084323.1"/>
    <property type="molecule type" value="Genomic_DNA"/>
</dbReference>
<dbReference type="Proteomes" id="UP000625033">
    <property type="component" value="Unassembled WGS sequence"/>
</dbReference>
<keyword evidence="3" id="KW-1185">Reference proteome</keyword>
<dbReference type="RefSeq" id="WP_196835647.1">
    <property type="nucleotide sequence ID" value="NZ_JADOTZ010000001.1"/>
</dbReference>
<protein>
    <recommendedName>
        <fullName evidence="4">Secreted protein</fullName>
    </recommendedName>
</protein>
<sequence length="115" mass="11429">MRRLTALALTAAAALSLTACAQVQQAAEDAANSAASTLTDAAKREALTRACAPITDGTLNADDVAVLTSLLEPAEAAGVPADLLSPLRELADAGDAAPQAAIDRAAEACETALAE</sequence>